<evidence type="ECO:0000313" key="9">
    <source>
        <dbReference type="Proteomes" id="UP000467193"/>
    </source>
</evidence>
<evidence type="ECO:0000256" key="5">
    <source>
        <dbReference type="SAM" id="MobiDB-lite"/>
    </source>
</evidence>
<dbReference type="InterPro" id="IPR007829">
    <property type="entry name" value="TM2"/>
</dbReference>
<dbReference type="RefSeq" id="WP_163798883.1">
    <property type="nucleotide sequence ID" value="NZ_AP022588.1"/>
</dbReference>
<dbReference type="KEGG" id="msei:MSEDJ_39130"/>
<feature type="domain" description="TM2" evidence="7">
    <location>
        <begin position="88"/>
        <end position="143"/>
    </location>
</feature>
<organism evidence="8 9">
    <name type="scientific">Mycolicibacterium sediminis</name>
    <dbReference type="NCBI Taxonomy" id="1286180"/>
    <lineage>
        <taxon>Bacteria</taxon>
        <taxon>Bacillati</taxon>
        <taxon>Actinomycetota</taxon>
        <taxon>Actinomycetes</taxon>
        <taxon>Mycobacteriales</taxon>
        <taxon>Mycobacteriaceae</taxon>
        <taxon>Mycolicibacterium</taxon>
    </lineage>
</organism>
<feature type="transmembrane region" description="Helical" evidence="6">
    <location>
        <begin position="119"/>
        <end position="146"/>
    </location>
</feature>
<feature type="compositionally biased region" description="Pro residues" evidence="5">
    <location>
        <begin position="45"/>
        <end position="65"/>
    </location>
</feature>
<name>A0A7I7QV06_9MYCO</name>
<comment type="subcellular location">
    <subcellularLocation>
        <location evidence="1">Membrane</location>
        <topology evidence="1">Multi-pass membrane protein</topology>
    </subcellularLocation>
</comment>
<feature type="transmembrane region" description="Helical" evidence="6">
    <location>
        <begin position="92"/>
        <end position="113"/>
    </location>
</feature>
<dbReference type="AlphaFoldDB" id="A0A7I7QV06"/>
<dbReference type="Proteomes" id="UP000467193">
    <property type="component" value="Chromosome"/>
</dbReference>
<feature type="compositionally biased region" description="Low complexity" evidence="5">
    <location>
        <begin position="23"/>
        <end position="44"/>
    </location>
</feature>
<proteinExistence type="predicted"/>
<evidence type="ECO:0000313" key="8">
    <source>
        <dbReference type="EMBL" id="BBY29817.1"/>
    </source>
</evidence>
<keyword evidence="4 6" id="KW-0472">Membrane</keyword>
<feature type="region of interest" description="Disordered" evidence="5">
    <location>
        <begin position="1"/>
        <end position="83"/>
    </location>
</feature>
<evidence type="ECO:0000256" key="3">
    <source>
        <dbReference type="ARBA" id="ARBA00022989"/>
    </source>
</evidence>
<evidence type="ECO:0000256" key="2">
    <source>
        <dbReference type="ARBA" id="ARBA00022692"/>
    </source>
</evidence>
<dbReference type="EMBL" id="AP022588">
    <property type="protein sequence ID" value="BBY29817.1"/>
    <property type="molecule type" value="Genomic_DNA"/>
</dbReference>
<protein>
    <recommendedName>
        <fullName evidence="7">TM2 domain-containing protein</fullName>
    </recommendedName>
</protein>
<evidence type="ECO:0000256" key="4">
    <source>
        <dbReference type="ARBA" id="ARBA00023136"/>
    </source>
</evidence>
<evidence type="ECO:0000256" key="1">
    <source>
        <dbReference type="ARBA" id="ARBA00004141"/>
    </source>
</evidence>
<dbReference type="Pfam" id="PF05154">
    <property type="entry name" value="TM2"/>
    <property type="match status" value="1"/>
</dbReference>
<evidence type="ECO:0000259" key="7">
    <source>
        <dbReference type="Pfam" id="PF05154"/>
    </source>
</evidence>
<evidence type="ECO:0000256" key="6">
    <source>
        <dbReference type="SAM" id="Phobius"/>
    </source>
</evidence>
<gene>
    <name evidence="8" type="ORF">MSEDJ_39130</name>
</gene>
<accession>A0A7I7QV06</accession>
<reference evidence="8 9" key="1">
    <citation type="journal article" date="2019" name="Emerg. Microbes Infect.">
        <title>Comprehensive subspecies identification of 175 nontuberculous mycobacteria species based on 7547 genomic profiles.</title>
        <authorList>
            <person name="Matsumoto Y."/>
            <person name="Kinjo T."/>
            <person name="Motooka D."/>
            <person name="Nabeya D."/>
            <person name="Jung N."/>
            <person name="Uechi K."/>
            <person name="Horii T."/>
            <person name="Iida T."/>
            <person name="Fujita J."/>
            <person name="Nakamura S."/>
        </authorList>
    </citation>
    <scope>NUCLEOTIDE SEQUENCE [LARGE SCALE GENOMIC DNA]</scope>
    <source>
        <strain evidence="8 9">JCM 17899</strain>
    </source>
</reference>
<dbReference type="GO" id="GO:0016020">
    <property type="term" value="C:membrane"/>
    <property type="evidence" value="ECO:0007669"/>
    <property type="project" value="UniProtKB-SubCell"/>
</dbReference>
<keyword evidence="9" id="KW-1185">Reference proteome</keyword>
<keyword evidence="3 6" id="KW-1133">Transmembrane helix</keyword>
<sequence>MTEPQFGGREESSTPPTPPPPGYQDQAGYPQQPGYQGQPGYPQQPGFPPPPGYQQQPPQYPPPAPGGAFYDPSAPYGRHPLTGEPYSEKSKLVAGLLQLVGLIGVLGIGRFYLGDTKMGVIQLVVGLVTCGVAAIVWGIIDAIMILTDKVRDPEGRPLRDGN</sequence>
<keyword evidence="2 6" id="KW-0812">Transmembrane</keyword>